<dbReference type="AlphaFoldDB" id="A0A933W1F1"/>
<feature type="domain" description="MannoseP isomerase/GMP-like beta-helix" evidence="2">
    <location>
        <begin position="292"/>
        <end position="342"/>
    </location>
</feature>
<dbReference type="InterPro" id="IPR029044">
    <property type="entry name" value="Nucleotide-diphossugar_trans"/>
</dbReference>
<keyword evidence="3" id="KW-0548">Nucleotidyltransferase</keyword>
<dbReference type="InterPro" id="IPR049577">
    <property type="entry name" value="GMPP_N"/>
</dbReference>
<evidence type="ECO:0000259" key="1">
    <source>
        <dbReference type="Pfam" id="PF00483"/>
    </source>
</evidence>
<evidence type="ECO:0000313" key="3">
    <source>
        <dbReference type="EMBL" id="MBI5168985.1"/>
    </source>
</evidence>
<organism evidence="3 4">
    <name type="scientific">Eiseniibacteriota bacterium</name>
    <dbReference type="NCBI Taxonomy" id="2212470"/>
    <lineage>
        <taxon>Bacteria</taxon>
        <taxon>Candidatus Eiseniibacteriota</taxon>
    </lineage>
</organism>
<evidence type="ECO:0000313" key="4">
    <source>
        <dbReference type="Proteomes" id="UP000696931"/>
    </source>
</evidence>
<dbReference type="Pfam" id="PF22640">
    <property type="entry name" value="ManC_GMP_beta-helix"/>
    <property type="match status" value="1"/>
</dbReference>
<dbReference type="PANTHER" id="PTHR46390">
    <property type="entry name" value="MANNOSE-1-PHOSPHATE GUANYLYLTRANSFERASE"/>
    <property type="match status" value="1"/>
</dbReference>
<dbReference type="Pfam" id="PF00483">
    <property type="entry name" value="NTP_transferase"/>
    <property type="match status" value="1"/>
</dbReference>
<dbReference type="InterPro" id="IPR051161">
    <property type="entry name" value="Mannose-6P_isomerase_type2"/>
</dbReference>
<gene>
    <name evidence="3" type="ORF">HZA61_05830</name>
</gene>
<evidence type="ECO:0000259" key="2">
    <source>
        <dbReference type="Pfam" id="PF22640"/>
    </source>
</evidence>
<dbReference type="InterPro" id="IPR054566">
    <property type="entry name" value="ManC/GMP-like_b-helix"/>
</dbReference>
<dbReference type="GO" id="GO:0004475">
    <property type="term" value="F:mannose-1-phosphate guanylyltransferase (GTP) activity"/>
    <property type="evidence" value="ECO:0007669"/>
    <property type="project" value="InterPro"/>
</dbReference>
<proteinExistence type="predicted"/>
<dbReference type="PANTHER" id="PTHR46390:SF1">
    <property type="entry name" value="MANNOSE-1-PHOSPHATE GUANYLYLTRANSFERASE"/>
    <property type="match status" value="1"/>
</dbReference>
<dbReference type="InterPro" id="IPR005835">
    <property type="entry name" value="NTP_transferase_dom"/>
</dbReference>
<dbReference type="EMBL" id="JACRIW010000039">
    <property type="protein sequence ID" value="MBI5168985.1"/>
    <property type="molecule type" value="Genomic_DNA"/>
</dbReference>
<protein>
    <submittedName>
        <fullName evidence="3">Mannose-1-phosphate guanylyltransferase</fullName>
    </submittedName>
</protein>
<dbReference type="CDD" id="cd02509">
    <property type="entry name" value="GDP-M1P_Guanylyltransferase"/>
    <property type="match status" value="1"/>
</dbReference>
<keyword evidence="3" id="KW-0808">Transferase</keyword>
<comment type="caution">
    <text evidence="3">The sequence shown here is derived from an EMBL/GenBank/DDBJ whole genome shotgun (WGS) entry which is preliminary data.</text>
</comment>
<dbReference type="GO" id="GO:0009298">
    <property type="term" value="P:GDP-mannose biosynthetic process"/>
    <property type="evidence" value="ECO:0007669"/>
    <property type="project" value="TreeGrafter"/>
</dbReference>
<dbReference type="Gene3D" id="3.90.550.10">
    <property type="entry name" value="Spore Coat Polysaccharide Biosynthesis Protein SpsA, Chain A"/>
    <property type="match status" value="1"/>
</dbReference>
<name>A0A933W1F1_UNCEI</name>
<feature type="domain" description="Nucleotidyl transferase" evidence="1">
    <location>
        <begin position="10"/>
        <end position="280"/>
    </location>
</feature>
<dbReference type="SUPFAM" id="SSF159283">
    <property type="entry name" value="Guanosine diphospho-D-mannose pyrophosphorylase/mannose-6-phosphate isomerase linker domain"/>
    <property type="match status" value="1"/>
</dbReference>
<dbReference type="SUPFAM" id="SSF53448">
    <property type="entry name" value="Nucleotide-diphospho-sugar transferases"/>
    <property type="match status" value="1"/>
</dbReference>
<reference evidence="3" key="1">
    <citation type="submission" date="2020-07" db="EMBL/GenBank/DDBJ databases">
        <title>Huge and variable diversity of episymbiotic CPR bacteria and DPANN archaea in groundwater ecosystems.</title>
        <authorList>
            <person name="He C.Y."/>
            <person name="Keren R."/>
            <person name="Whittaker M."/>
            <person name="Farag I.F."/>
            <person name="Doudna J."/>
            <person name="Cate J.H.D."/>
            <person name="Banfield J.F."/>
        </authorList>
    </citation>
    <scope>NUCLEOTIDE SEQUENCE</scope>
    <source>
        <strain evidence="3">NC_groundwater_1813_Pr3_B-0.1um_71_17</strain>
    </source>
</reference>
<dbReference type="Proteomes" id="UP000696931">
    <property type="component" value="Unassembled WGS sequence"/>
</dbReference>
<accession>A0A933W1F1</accession>
<sequence>MALPTTRPGALILAGGRGERFWPWSTAARPKQLLPLARGGRTLLAATFERACRIVEPSRVVIMTAESLVDACRAECPGAVVVGEPVMRNTAPAIAAAAAFFGPGDPFAVLPSDHAIDDEEAFERDFRRAIEVATRDAVLVTFGIKPTAPETNFGYVKRGAKLADRLHRVAQFTEKPDRDRATAWVESGEYAWNSGMFVWTRRTFMAALEAGRPAIAAPLAGLSFAPGQEREFEQALRDIFPSLESISVDYAVLEGSPNTVVIEAGFDWDDLGSWSAWARREKRDERGNVVFGDAVPVECDHCIVVGDGVTAAPLRLKDMIVVATANGVLACRLEDSEHVRKVSEAVRARVKP</sequence>